<accession>A0A6I2N0Q7</accession>
<dbReference type="PANTHER" id="PTHR22916:SF51">
    <property type="entry name" value="GLYCOSYLTRANSFERASE EPSH-RELATED"/>
    <property type="match status" value="1"/>
</dbReference>
<evidence type="ECO:0000259" key="3">
    <source>
        <dbReference type="Pfam" id="PF00535"/>
    </source>
</evidence>
<reference evidence="4 5" key="1">
    <citation type="journal article" date="2019" name="Nat. Med.">
        <title>A library of human gut bacterial isolates paired with longitudinal multiomics data enables mechanistic microbiome research.</title>
        <authorList>
            <person name="Poyet M."/>
            <person name="Groussin M."/>
            <person name="Gibbons S.M."/>
            <person name="Avila-Pacheco J."/>
            <person name="Jiang X."/>
            <person name="Kearney S.M."/>
            <person name="Perrotta A.R."/>
            <person name="Berdy B."/>
            <person name="Zhao S."/>
            <person name="Lieberman T.D."/>
            <person name="Swanson P.K."/>
            <person name="Smith M."/>
            <person name="Roesemann S."/>
            <person name="Alexander J.E."/>
            <person name="Rich S.A."/>
            <person name="Livny J."/>
            <person name="Vlamakis H."/>
            <person name="Clish C."/>
            <person name="Bullock K."/>
            <person name="Deik A."/>
            <person name="Scott J."/>
            <person name="Pierce K.A."/>
            <person name="Xavier R.J."/>
            <person name="Alm E.J."/>
        </authorList>
    </citation>
    <scope>NUCLEOTIDE SEQUENCE [LARGE SCALE GENOMIC DNA]</scope>
    <source>
        <strain evidence="4 5">BIOML-A41</strain>
    </source>
</reference>
<dbReference type="Proteomes" id="UP000463337">
    <property type="component" value="Unassembled WGS sequence"/>
</dbReference>
<comment type="caution">
    <text evidence="4">The sequence shown here is derived from an EMBL/GenBank/DDBJ whole genome shotgun (WGS) entry which is preliminary data.</text>
</comment>
<dbReference type="InterPro" id="IPR029044">
    <property type="entry name" value="Nucleotide-diphossugar_trans"/>
</dbReference>
<dbReference type="Pfam" id="PF00535">
    <property type="entry name" value="Glycos_transf_2"/>
    <property type="match status" value="1"/>
</dbReference>
<keyword evidence="2 4" id="KW-0808">Transferase</keyword>
<dbReference type="InterPro" id="IPR001173">
    <property type="entry name" value="Glyco_trans_2-like"/>
</dbReference>
<feature type="domain" description="Glycosyltransferase 2-like" evidence="3">
    <location>
        <begin position="11"/>
        <end position="144"/>
    </location>
</feature>
<dbReference type="GO" id="GO:0016758">
    <property type="term" value="F:hexosyltransferase activity"/>
    <property type="evidence" value="ECO:0007669"/>
    <property type="project" value="UniProtKB-ARBA"/>
</dbReference>
<gene>
    <name evidence="4" type="ORF">GKD59_04525</name>
</gene>
<dbReference type="EMBL" id="WKLT01000003">
    <property type="protein sequence ID" value="MRY57190.1"/>
    <property type="molecule type" value="Genomic_DNA"/>
</dbReference>
<dbReference type="PANTHER" id="PTHR22916">
    <property type="entry name" value="GLYCOSYLTRANSFERASE"/>
    <property type="match status" value="1"/>
</dbReference>
<proteinExistence type="predicted"/>
<evidence type="ECO:0000313" key="5">
    <source>
        <dbReference type="Proteomes" id="UP000463337"/>
    </source>
</evidence>
<dbReference type="SUPFAM" id="SSF53448">
    <property type="entry name" value="Nucleotide-diphospho-sugar transferases"/>
    <property type="match status" value="1"/>
</dbReference>
<evidence type="ECO:0000313" key="4">
    <source>
        <dbReference type="EMBL" id="MRY57190.1"/>
    </source>
</evidence>
<dbReference type="CDD" id="cd00761">
    <property type="entry name" value="Glyco_tranf_GTA_type"/>
    <property type="match status" value="1"/>
</dbReference>
<evidence type="ECO:0000256" key="2">
    <source>
        <dbReference type="ARBA" id="ARBA00022679"/>
    </source>
</evidence>
<dbReference type="AlphaFoldDB" id="A0A6I2N0Q7"/>
<dbReference type="RefSeq" id="WP_121960986.1">
    <property type="nucleotide sequence ID" value="NZ_AP019729.1"/>
</dbReference>
<sequence length="338" mass="39589">MFEESNHPKISVLIPVYNVEKYVRRCLFSVLNQTMQEGVEVIIVNDCTPDHSMEEIFEALRAYSGNERGEKMSVRVVNHDTNHGLAVVRNTAMNYATGDYVIHVDSDDWIEPDMLEKLYACAMDTKADIVCCNISLEYKSRQENLCYPYKEEQYKDLLYIDVLRCSVWNKLIKRNLYVNNKISFFPGLNMWEDVSVTCRLRYFSQRTVVVPEALYHYNKQNTSSTVSQLSRRNIDEQIRCASILEDFFKKQGKSEDTEFALIVLYIKFESKRGLIWNAANRDVKAWKATYPETNKCIWSYKALSKSIRLTLILAAIGFPKLACWLIDWNHKRRMRDLL</sequence>
<evidence type="ECO:0000256" key="1">
    <source>
        <dbReference type="ARBA" id="ARBA00022676"/>
    </source>
</evidence>
<protein>
    <submittedName>
        <fullName evidence="4">Glycosyltransferase</fullName>
    </submittedName>
</protein>
<dbReference type="Gene3D" id="3.90.550.10">
    <property type="entry name" value="Spore Coat Polysaccharide Biosynthesis Protein SpsA, Chain A"/>
    <property type="match status" value="1"/>
</dbReference>
<name>A0A6I2N0Q7_PARDI</name>
<keyword evidence="1" id="KW-0328">Glycosyltransferase</keyword>
<organism evidence="4 5">
    <name type="scientific">Parabacteroides distasonis</name>
    <dbReference type="NCBI Taxonomy" id="823"/>
    <lineage>
        <taxon>Bacteria</taxon>
        <taxon>Pseudomonadati</taxon>
        <taxon>Bacteroidota</taxon>
        <taxon>Bacteroidia</taxon>
        <taxon>Bacteroidales</taxon>
        <taxon>Tannerellaceae</taxon>
        <taxon>Parabacteroides</taxon>
    </lineage>
</organism>